<dbReference type="CDD" id="cd20736">
    <property type="entry name" value="PoNe_Nuclease"/>
    <property type="match status" value="1"/>
</dbReference>
<reference evidence="3" key="1">
    <citation type="submission" date="2024-07" db="EMBL/GenBank/DDBJ databases">
        <title>Complete genome sequence of Prevotella sp. YM-2024 GTC17254.</title>
        <authorList>
            <person name="Hayashi M."/>
            <person name="Muto Y."/>
            <person name="Tanaka K."/>
            <person name="Niwa H."/>
        </authorList>
    </citation>
    <scope>NUCLEOTIDE SEQUENCE</scope>
    <source>
        <strain evidence="3">GTC17254</strain>
    </source>
</reference>
<dbReference type="Gene3D" id="3.40.1350.10">
    <property type="match status" value="1"/>
</dbReference>
<name>A0AB33IYT0_9BACT</name>
<sequence length="124" mass="14095">MAAHNDLGKWGEDYAAAYLVSEGYDIMERDWRMGGKDIDIVARTPDGTTVVFVEVKTRRSDTITKPADAVNRQKMRNLGHAANAYVKMHQLWDELRFDVITIVGSDKETARMEHIQDAFNPLLL</sequence>
<dbReference type="InterPro" id="IPR011856">
    <property type="entry name" value="tRNA_endonuc-like_dom_sf"/>
</dbReference>
<dbReference type="Pfam" id="PF02021">
    <property type="entry name" value="UPF0102"/>
    <property type="match status" value="1"/>
</dbReference>
<dbReference type="PANTHER" id="PTHR34039">
    <property type="entry name" value="UPF0102 PROTEIN YRAN"/>
    <property type="match status" value="1"/>
</dbReference>
<proteinExistence type="inferred from homology"/>
<dbReference type="HAMAP" id="MF_00048">
    <property type="entry name" value="UPF0102"/>
    <property type="match status" value="1"/>
</dbReference>
<evidence type="ECO:0000313" key="3">
    <source>
        <dbReference type="EMBL" id="BFO73742.1"/>
    </source>
</evidence>
<accession>A0AB33IYT0</accession>
<organism evidence="3">
    <name type="scientific">Prevotella sp. GTC17254</name>
    <dbReference type="NCBI Taxonomy" id="3236794"/>
    <lineage>
        <taxon>Bacteria</taxon>
        <taxon>Pseudomonadati</taxon>
        <taxon>Bacteroidota</taxon>
        <taxon>Bacteroidia</taxon>
        <taxon>Bacteroidales</taxon>
        <taxon>Prevotellaceae</taxon>
        <taxon>Prevotella</taxon>
    </lineage>
</organism>
<evidence type="ECO:0000256" key="2">
    <source>
        <dbReference type="HAMAP-Rule" id="MF_00048"/>
    </source>
</evidence>
<dbReference type="PANTHER" id="PTHR34039:SF1">
    <property type="entry name" value="UPF0102 PROTEIN YRAN"/>
    <property type="match status" value="1"/>
</dbReference>
<comment type="similarity">
    <text evidence="1 2">Belongs to the UPF0102 family.</text>
</comment>
<evidence type="ECO:0000256" key="1">
    <source>
        <dbReference type="ARBA" id="ARBA00006738"/>
    </source>
</evidence>
<dbReference type="AlphaFoldDB" id="A0AB33IYT0"/>
<dbReference type="SUPFAM" id="SSF52980">
    <property type="entry name" value="Restriction endonuclease-like"/>
    <property type="match status" value="1"/>
</dbReference>
<protein>
    <recommendedName>
        <fullName evidence="2">UPF0102 protein GTC17254_13390</fullName>
    </recommendedName>
</protein>
<dbReference type="EMBL" id="AP035786">
    <property type="protein sequence ID" value="BFO73742.1"/>
    <property type="molecule type" value="Genomic_DNA"/>
</dbReference>
<dbReference type="GO" id="GO:0003676">
    <property type="term" value="F:nucleic acid binding"/>
    <property type="evidence" value="ECO:0007669"/>
    <property type="project" value="InterPro"/>
</dbReference>
<gene>
    <name evidence="3" type="ORF">GTC17254_13390</name>
</gene>
<dbReference type="InterPro" id="IPR011335">
    <property type="entry name" value="Restrct_endonuc-II-like"/>
</dbReference>
<dbReference type="InterPro" id="IPR003509">
    <property type="entry name" value="UPF0102_YraN-like"/>
</dbReference>
<dbReference type="NCBIfam" id="NF009154">
    <property type="entry name" value="PRK12497.3-3"/>
    <property type="match status" value="1"/>
</dbReference>